<protein>
    <recommendedName>
        <fullName evidence="4">G-protein coupled receptors family 2 profile 2 domain-containing protein</fullName>
    </recommendedName>
</protein>
<reference evidence="2 3" key="1">
    <citation type="submission" date="2022-09" db="EMBL/GenBank/DDBJ databases">
        <authorList>
            <person name="Palmer J.M."/>
        </authorList>
    </citation>
    <scope>NUCLEOTIDE SEQUENCE [LARGE SCALE GENOMIC DNA]</scope>
    <source>
        <strain evidence="2 3">DSM 7382</strain>
    </source>
</reference>
<feature type="transmembrane region" description="Helical" evidence="1">
    <location>
        <begin position="107"/>
        <end position="128"/>
    </location>
</feature>
<gene>
    <name evidence="2" type="ORF">QCA50_013283</name>
</gene>
<evidence type="ECO:0008006" key="4">
    <source>
        <dbReference type="Google" id="ProtNLM"/>
    </source>
</evidence>
<feature type="transmembrane region" description="Helical" evidence="1">
    <location>
        <begin position="278"/>
        <end position="299"/>
    </location>
</feature>
<sequence>MSNLNITLYPPDTLCFTARQLFSEDEFNCTASNFTVTQSMLTFLNLTSNEKLYRQAYCIAPPSDDTCAFGYCPNADIAGPLVRIASYITNICLSLLIFYSPERAKEAFWSQVLSIYAVLITCAISIFQTSLTRFHAGIAVVLTGSPLTFYLFIYSLMSFWYKKHRLNTIVGEGQLLRRILILIAAAIWISLLIYILVPTTISHFAQESCDTQLVPLANYLYVFPFRVISALKQVPWIFVVIIGTFVTIVLSWIIGIFLQRETIWPRGERWQPRFWTYLVLAMFVALPPLIQTLMLYQILFDWFRSLTWVRKLLNLKHNERSEQDDTINLVTSIAPTAGRDVDDGWKSRANTGDYSSIYKYDPYEPTHRRSKVSGEFH</sequence>
<feature type="transmembrane region" description="Helical" evidence="1">
    <location>
        <begin position="175"/>
        <end position="197"/>
    </location>
</feature>
<evidence type="ECO:0000256" key="1">
    <source>
        <dbReference type="SAM" id="Phobius"/>
    </source>
</evidence>
<feature type="transmembrane region" description="Helical" evidence="1">
    <location>
        <begin position="236"/>
        <end position="258"/>
    </location>
</feature>
<dbReference type="Proteomes" id="UP001385951">
    <property type="component" value="Unassembled WGS sequence"/>
</dbReference>
<dbReference type="EMBL" id="JASBNA010000030">
    <property type="protein sequence ID" value="KAK7683451.1"/>
    <property type="molecule type" value="Genomic_DNA"/>
</dbReference>
<organism evidence="2 3">
    <name type="scientific">Cerrena zonata</name>
    <dbReference type="NCBI Taxonomy" id="2478898"/>
    <lineage>
        <taxon>Eukaryota</taxon>
        <taxon>Fungi</taxon>
        <taxon>Dikarya</taxon>
        <taxon>Basidiomycota</taxon>
        <taxon>Agaricomycotina</taxon>
        <taxon>Agaricomycetes</taxon>
        <taxon>Polyporales</taxon>
        <taxon>Cerrenaceae</taxon>
        <taxon>Cerrena</taxon>
    </lineage>
</organism>
<proteinExistence type="predicted"/>
<feature type="transmembrane region" description="Helical" evidence="1">
    <location>
        <begin position="134"/>
        <end position="154"/>
    </location>
</feature>
<feature type="transmembrane region" description="Helical" evidence="1">
    <location>
        <begin position="81"/>
        <end position="100"/>
    </location>
</feature>
<accession>A0AAW0FRP9</accession>
<keyword evidence="1" id="KW-1133">Transmembrane helix</keyword>
<keyword evidence="1" id="KW-0812">Transmembrane</keyword>
<comment type="caution">
    <text evidence="2">The sequence shown here is derived from an EMBL/GenBank/DDBJ whole genome shotgun (WGS) entry which is preliminary data.</text>
</comment>
<keyword evidence="1" id="KW-0472">Membrane</keyword>
<dbReference type="AlphaFoldDB" id="A0AAW0FRP9"/>
<name>A0AAW0FRP9_9APHY</name>
<evidence type="ECO:0000313" key="2">
    <source>
        <dbReference type="EMBL" id="KAK7683451.1"/>
    </source>
</evidence>
<keyword evidence="3" id="KW-1185">Reference proteome</keyword>
<evidence type="ECO:0000313" key="3">
    <source>
        <dbReference type="Proteomes" id="UP001385951"/>
    </source>
</evidence>